<evidence type="ECO:0000313" key="2">
    <source>
        <dbReference type="EMBL" id="GHF14086.1"/>
    </source>
</evidence>
<feature type="transmembrane region" description="Helical" evidence="1">
    <location>
        <begin position="77"/>
        <end position="99"/>
    </location>
</feature>
<comment type="caution">
    <text evidence="2">The sequence shown here is derived from an EMBL/GenBank/DDBJ whole genome shotgun (WGS) entry which is preliminary data.</text>
</comment>
<evidence type="ECO:0000256" key="1">
    <source>
        <dbReference type="SAM" id="Phobius"/>
    </source>
</evidence>
<keyword evidence="1" id="KW-0812">Transmembrane</keyword>
<dbReference type="AlphaFoldDB" id="A0A8J3GQD3"/>
<dbReference type="InterPro" id="IPR049713">
    <property type="entry name" value="Pr6Pr-like"/>
</dbReference>
<feature type="transmembrane region" description="Helical" evidence="1">
    <location>
        <begin position="119"/>
        <end position="136"/>
    </location>
</feature>
<proteinExistence type="predicted"/>
<feature type="transmembrane region" description="Helical" evidence="1">
    <location>
        <begin position="143"/>
        <end position="162"/>
    </location>
</feature>
<accession>A0A8J3GQD3</accession>
<keyword evidence="3" id="KW-1185">Reference proteome</keyword>
<organism evidence="2 3">
    <name type="scientific">Pseudolysinimonas yzui</name>
    <dbReference type="NCBI Taxonomy" id="2708254"/>
    <lineage>
        <taxon>Bacteria</taxon>
        <taxon>Bacillati</taxon>
        <taxon>Actinomycetota</taxon>
        <taxon>Actinomycetes</taxon>
        <taxon>Micrococcales</taxon>
        <taxon>Microbacteriaceae</taxon>
        <taxon>Pseudolysinimonas</taxon>
    </lineage>
</organism>
<gene>
    <name evidence="2" type="ORF">GCM10011600_13770</name>
</gene>
<name>A0A8J3GQD3_9MICO</name>
<dbReference type="RefSeq" id="WP_191282735.1">
    <property type="nucleotide sequence ID" value="NZ_BNAI01000002.1"/>
</dbReference>
<dbReference type="NCBIfam" id="NF038065">
    <property type="entry name" value="Pr6Pr"/>
    <property type="match status" value="1"/>
</dbReference>
<reference evidence="2" key="2">
    <citation type="submission" date="2020-09" db="EMBL/GenBank/DDBJ databases">
        <authorList>
            <person name="Sun Q."/>
            <person name="Zhou Y."/>
        </authorList>
    </citation>
    <scope>NUCLEOTIDE SEQUENCE</scope>
    <source>
        <strain evidence="2">CGMCC 1.16548</strain>
    </source>
</reference>
<protein>
    <recommendedName>
        <fullName evidence="4">Pr6Pr family membrane protein</fullName>
    </recommendedName>
</protein>
<evidence type="ECO:0008006" key="4">
    <source>
        <dbReference type="Google" id="ProtNLM"/>
    </source>
</evidence>
<dbReference type="Proteomes" id="UP000617531">
    <property type="component" value="Unassembled WGS sequence"/>
</dbReference>
<keyword evidence="1" id="KW-0472">Membrane</keyword>
<evidence type="ECO:0000313" key="3">
    <source>
        <dbReference type="Proteomes" id="UP000617531"/>
    </source>
</evidence>
<feature type="transmembrane region" description="Helical" evidence="1">
    <location>
        <begin position="43"/>
        <end position="70"/>
    </location>
</feature>
<keyword evidence="1" id="KW-1133">Transmembrane helix</keyword>
<reference evidence="2" key="1">
    <citation type="journal article" date="2014" name="Int. J. Syst. Evol. Microbiol.">
        <title>Complete genome sequence of Corynebacterium casei LMG S-19264T (=DSM 44701T), isolated from a smear-ripened cheese.</title>
        <authorList>
            <consortium name="US DOE Joint Genome Institute (JGI-PGF)"/>
            <person name="Walter F."/>
            <person name="Albersmeier A."/>
            <person name="Kalinowski J."/>
            <person name="Ruckert C."/>
        </authorList>
    </citation>
    <scope>NUCLEOTIDE SEQUENCE</scope>
    <source>
        <strain evidence="2">CGMCC 1.16548</strain>
    </source>
</reference>
<dbReference type="EMBL" id="BNAI01000002">
    <property type="protein sequence ID" value="GHF14086.1"/>
    <property type="molecule type" value="Genomic_DNA"/>
</dbReference>
<feature type="transmembrane region" description="Helical" evidence="1">
    <location>
        <begin position="201"/>
        <end position="222"/>
    </location>
</feature>
<sequence length="235" mass="25643">MRVLFIAFRLAGAAAIAAAIIGQYIHSLNFRAEHGIAENGVPAVNFFSFFTIESNVLTIAVFLIGAILLIRSSDPDPLWFGVGRAAVTAYMATTGIVYNTLLRGVEVSEGATLGWSNEIVHVIGPVLVVLDWLFAPGRRKLDWVHIWVIVIFPIVWAVYTMIRGPFVDDPTQAVLNPDYVGGWYPYPFLNPDTSAQGYVSVAFYVVLIAAVIGGVGAAVIWVSRRDRWPLPAPKG</sequence>